<dbReference type="EMBL" id="JAYKXN010000003">
    <property type="protein sequence ID" value="KAK7303264.1"/>
    <property type="molecule type" value="Genomic_DNA"/>
</dbReference>
<feature type="region of interest" description="Disordered" evidence="1">
    <location>
        <begin position="67"/>
        <end position="97"/>
    </location>
</feature>
<sequence>MRGHVNTLNGNYEESANGSRICVLVCSLDRISCFLCTVAFSNVIKHVSVYKTMSLAKLFREEITELRSRHSTPTERVSPHGHHQLEASTQEVSHMPH</sequence>
<proteinExistence type="predicted"/>
<name>A0AAN9JTD9_CLITE</name>
<evidence type="ECO:0000313" key="2">
    <source>
        <dbReference type="EMBL" id="KAK7303264.1"/>
    </source>
</evidence>
<evidence type="ECO:0000313" key="3">
    <source>
        <dbReference type="Proteomes" id="UP001359559"/>
    </source>
</evidence>
<keyword evidence="3" id="KW-1185">Reference proteome</keyword>
<accession>A0AAN9JTD9</accession>
<dbReference type="Proteomes" id="UP001359559">
    <property type="component" value="Unassembled WGS sequence"/>
</dbReference>
<evidence type="ECO:0000256" key="1">
    <source>
        <dbReference type="SAM" id="MobiDB-lite"/>
    </source>
</evidence>
<comment type="caution">
    <text evidence="2">The sequence shown here is derived from an EMBL/GenBank/DDBJ whole genome shotgun (WGS) entry which is preliminary data.</text>
</comment>
<organism evidence="2 3">
    <name type="scientific">Clitoria ternatea</name>
    <name type="common">Butterfly pea</name>
    <dbReference type="NCBI Taxonomy" id="43366"/>
    <lineage>
        <taxon>Eukaryota</taxon>
        <taxon>Viridiplantae</taxon>
        <taxon>Streptophyta</taxon>
        <taxon>Embryophyta</taxon>
        <taxon>Tracheophyta</taxon>
        <taxon>Spermatophyta</taxon>
        <taxon>Magnoliopsida</taxon>
        <taxon>eudicotyledons</taxon>
        <taxon>Gunneridae</taxon>
        <taxon>Pentapetalae</taxon>
        <taxon>rosids</taxon>
        <taxon>fabids</taxon>
        <taxon>Fabales</taxon>
        <taxon>Fabaceae</taxon>
        <taxon>Papilionoideae</taxon>
        <taxon>50 kb inversion clade</taxon>
        <taxon>NPAAA clade</taxon>
        <taxon>indigoferoid/millettioid clade</taxon>
        <taxon>Phaseoleae</taxon>
        <taxon>Clitoria</taxon>
    </lineage>
</organism>
<feature type="compositionally biased region" description="Polar residues" evidence="1">
    <location>
        <begin position="86"/>
        <end position="97"/>
    </location>
</feature>
<gene>
    <name evidence="2" type="ORF">RJT34_14166</name>
</gene>
<protein>
    <submittedName>
        <fullName evidence="2">Uncharacterized protein</fullName>
    </submittedName>
</protein>
<dbReference type="AlphaFoldDB" id="A0AAN9JTD9"/>
<reference evidence="2 3" key="1">
    <citation type="submission" date="2024-01" db="EMBL/GenBank/DDBJ databases">
        <title>The genomes of 5 underutilized Papilionoideae crops provide insights into root nodulation and disease resistance.</title>
        <authorList>
            <person name="Yuan L."/>
        </authorList>
    </citation>
    <scope>NUCLEOTIDE SEQUENCE [LARGE SCALE GENOMIC DNA]</scope>
    <source>
        <strain evidence="2">LY-2023</strain>
        <tissue evidence="2">Leaf</tissue>
    </source>
</reference>